<evidence type="ECO:0000313" key="1">
    <source>
        <dbReference type="EMBL" id="KAI8552175.1"/>
    </source>
</evidence>
<accession>A0ACC0NG56</accession>
<sequence length="115" mass="12909">MQKFQGFLRTAAMTGLLKAEQRSFKNSVCEWTCTRIQPPTGDSVPVKPWKLEADDTALVDLIPFLEYVARHPPADIRPVLASYQGRDIATEFIERSKADARTEAAWPFLAALSLE</sequence>
<comment type="caution">
    <text evidence="1">The sequence shown here is derived from an EMBL/GenBank/DDBJ whole genome shotgun (WGS) entry which is preliminary data.</text>
</comment>
<protein>
    <submittedName>
        <fullName evidence="1">Uncharacterized protein</fullName>
    </submittedName>
</protein>
<gene>
    <name evidence="1" type="ORF">RHMOL_Rhmol06G0245300</name>
</gene>
<organism evidence="1 2">
    <name type="scientific">Rhododendron molle</name>
    <name type="common">Chinese azalea</name>
    <name type="synonym">Azalea mollis</name>
    <dbReference type="NCBI Taxonomy" id="49168"/>
    <lineage>
        <taxon>Eukaryota</taxon>
        <taxon>Viridiplantae</taxon>
        <taxon>Streptophyta</taxon>
        <taxon>Embryophyta</taxon>
        <taxon>Tracheophyta</taxon>
        <taxon>Spermatophyta</taxon>
        <taxon>Magnoliopsida</taxon>
        <taxon>eudicotyledons</taxon>
        <taxon>Gunneridae</taxon>
        <taxon>Pentapetalae</taxon>
        <taxon>asterids</taxon>
        <taxon>Ericales</taxon>
        <taxon>Ericaceae</taxon>
        <taxon>Ericoideae</taxon>
        <taxon>Rhodoreae</taxon>
        <taxon>Rhododendron</taxon>
    </lineage>
</organism>
<keyword evidence="2" id="KW-1185">Reference proteome</keyword>
<evidence type="ECO:0000313" key="2">
    <source>
        <dbReference type="Proteomes" id="UP001062846"/>
    </source>
</evidence>
<dbReference type="Proteomes" id="UP001062846">
    <property type="component" value="Chromosome 6"/>
</dbReference>
<reference evidence="1" key="1">
    <citation type="submission" date="2022-02" db="EMBL/GenBank/DDBJ databases">
        <title>Plant Genome Project.</title>
        <authorList>
            <person name="Zhang R.-G."/>
        </authorList>
    </citation>
    <scope>NUCLEOTIDE SEQUENCE</scope>
    <source>
        <strain evidence="1">AT1</strain>
    </source>
</reference>
<dbReference type="EMBL" id="CM046393">
    <property type="protein sequence ID" value="KAI8552175.1"/>
    <property type="molecule type" value="Genomic_DNA"/>
</dbReference>
<proteinExistence type="predicted"/>
<name>A0ACC0NG56_RHOML</name>